<name>A0A8E6B8Z7_9BACT</name>
<evidence type="ECO:0000313" key="2">
    <source>
        <dbReference type="Proteomes" id="UP000676194"/>
    </source>
</evidence>
<accession>A0A8E6B8Z7</accession>
<keyword evidence="2" id="KW-1185">Reference proteome</keyword>
<proteinExistence type="predicted"/>
<dbReference type="Proteomes" id="UP000676194">
    <property type="component" value="Chromosome"/>
</dbReference>
<dbReference type="EMBL" id="CP074694">
    <property type="protein sequence ID" value="QVL33336.1"/>
    <property type="molecule type" value="Genomic_DNA"/>
</dbReference>
<gene>
    <name evidence="1" type="ORF">KIH39_05325</name>
</gene>
<evidence type="ECO:0000313" key="1">
    <source>
        <dbReference type="EMBL" id="QVL33336.1"/>
    </source>
</evidence>
<dbReference type="KEGG" id="tsph:KIH39_05325"/>
<dbReference type="AlphaFoldDB" id="A0A8E6B8Z7"/>
<reference evidence="1" key="1">
    <citation type="submission" date="2021-05" db="EMBL/GenBank/DDBJ databases">
        <title>Complete genome sequence of the cellulolytic planctomycete Telmatocola sphagniphila SP2T and characterization of the first cellulase from planctomycetes.</title>
        <authorList>
            <person name="Rakitin A.L."/>
            <person name="Beletsky A.V."/>
            <person name="Naumoff D.G."/>
            <person name="Kulichevskaya I.S."/>
            <person name="Mardanov A.V."/>
            <person name="Ravin N.V."/>
            <person name="Dedysh S.N."/>
        </authorList>
    </citation>
    <scope>NUCLEOTIDE SEQUENCE</scope>
    <source>
        <strain evidence="1">SP2T</strain>
    </source>
</reference>
<sequence>MNVPDWLKLRDGNLRAGLNDTTWLVLLNEHPQYRLVTKPAKGNFTCSITQTNNGKRLDGGLTYQTSNAAFTGGLQELREKLGW</sequence>
<organism evidence="1 2">
    <name type="scientific">Telmatocola sphagniphila</name>
    <dbReference type="NCBI Taxonomy" id="1123043"/>
    <lineage>
        <taxon>Bacteria</taxon>
        <taxon>Pseudomonadati</taxon>
        <taxon>Planctomycetota</taxon>
        <taxon>Planctomycetia</taxon>
        <taxon>Gemmatales</taxon>
        <taxon>Gemmataceae</taxon>
    </lineage>
</organism>
<protein>
    <submittedName>
        <fullName evidence="1">Uncharacterized protein</fullName>
    </submittedName>
</protein>
<dbReference type="RefSeq" id="WP_213498226.1">
    <property type="nucleotide sequence ID" value="NZ_CP074694.1"/>
</dbReference>